<evidence type="ECO:0000259" key="9">
    <source>
        <dbReference type="Pfam" id="PF17285"/>
    </source>
</evidence>
<dbReference type="InterPro" id="IPR025799">
    <property type="entry name" value="Arg_MeTrfase"/>
</dbReference>
<keyword evidence="1 4" id="KW-0489">Methyltransferase</keyword>
<dbReference type="InterPro" id="IPR007857">
    <property type="entry name" value="Arg_MeTrfase_PRMT5"/>
</dbReference>
<feature type="site" description="Critical for specifying symmetric addition of methyl groups" evidence="7">
    <location>
        <position position="317"/>
    </location>
</feature>
<comment type="caution">
    <text evidence="11">The sequence shown here is derived from an EMBL/GenBank/DDBJ whole genome shotgun (WGS) entry which is preliminary data.</text>
</comment>
<feature type="binding site" evidence="6">
    <location>
        <begin position="409"/>
        <end position="410"/>
    </location>
    <ligand>
        <name>S-adenosyl-L-methionine</name>
        <dbReference type="ChEBI" id="CHEBI:59789"/>
    </ligand>
</feature>
<keyword evidence="12" id="KW-1185">Reference proteome</keyword>
<proteinExistence type="inferred from homology"/>
<accession>A0A3M7P7C8</accession>
<sequence>MSSNNKTVRCALSVSSIPDITEAINNAIDNKFTYLICPLVNPRLKREYIADNLRHQQLPLTRSDLDLTAECWQNYVVGAAHQFYDCDSEDETIRNNSICGLSEELNIVAHLNLTNYLVPLRSDKIENFSRIINNILLNKLTMFNVIIRVPLHMNNLDIEIENVISRSNDDAPWYWWKKLRTLCEENTRLGLALEMTNDLPEDENEIERWYSEPIRMIIIPTSLFLTNKSGFPVLSKAHQKFINQFLKLDIDFVIEGANRHPERGMSKYQEYLNYIFKQFQTNSVDKKTQFTKGYEDCLQNPLQPLMDNLESQVYEVFEKDPIKYSQYQKAIAQALIDRVSEEDKKTKEIVIMVVGAGRGPLVKMAIQAAQETERKVKLYAIEKNKNAINTLLNLKNTDWDDRITVIAKDMREWEPTEKADILVSELLGSVGDNELSPECLDGAQRLLKDDGISVPYRYRSFIAPVQSYKVYSEVRRCKEYEHPYEAPYVILLNNHCRIADEQFLFEFTHPNRAKKIDNNRYGKLEFKANFDATLHGFAGYFDSHLYKDVDISITPSTHSPGMFSWFPMFFPLKNPIQVKQNDLITVHFWRCVSSKQVHYEWCVSSPTNSVIHNPNGRTYWIGLH</sequence>
<evidence type="ECO:0000256" key="4">
    <source>
        <dbReference type="PIRNR" id="PIRNR015894"/>
    </source>
</evidence>
<dbReference type="GO" id="GO:0016274">
    <property type="term" value="F:protein-arginine N-methyltransferase activity"/>
    <property type="evidence" value="ECO:0007669"/>
    <property type="project" value="InterPro"/>
</dbReference>
<evidence type="ECO:0000256" key="3">
    <source>
        <dbReference type="ARBA" id="ARBA00022691"/>
    </source>
</evidence>
<gene>
    <name evidence="11" type="ORF">BpHYR1_026534</name>
</gene>
<dbReference type="AlphaFoldDB" id="A0A3M7P7C8"/>
<keyword evidence="3 4" id="KW-0949">S-adenosyl-L-methionine</keyword>
<feature type="binding site" evidence="6">
    <location>
        <position position="314"/>
    </location>
    <ligand>
        <name>S-adenosyl-L-methionine</name>
        <dbReference type="ChEBI" id="CHEBI:59789"/>
    </ligand>
</feature>
<feature type="active site" description="Proton donor/acceptor" evidence="5">
    <location>
        <position position="434"/>
    </location>
</feature>
<dbReference type="Pfam" id="PF17286">
    <property type="entry name" value="PRMT5_C"/>
    <property type="match status" value="1"/>
</dbReference>
<dbReference type="GO" id="GO:0005634">
    <property type="term" value="C:nucleus"/>
    <property type="evidence" value="ECO:0007669"/>
    <property type="project" value="TreeGrafter"/>
</dbReference>
<dbReference type="Pfam" id="PF05185">
    <property type="entry name" value="PRMT5"/>
    <property type="match status" value="1"/>
</dbReference>
<reference evidence="11 12" key="1">
    <citation type="journal article" date="2018" name="Sci. Rep.">
        <title>Genomic signatures of local adaptation to the degree of environmental predictability in rotifers.</title>
        <authorList>
            <person name="Franch-Gras L."/>
            <person name="Hahn C."/>
            <person name="Garcia-Roger E.M."/>
            <person name="Carmona M.J."/>
            <person name="Serra M."/>
            <person name="Gomez A."/>
        </authorList>
    </citation>
    <scope>NUCLEOTIDE SEQUENCE [LARGE SCALE GENOMIC DNA]</scope>
    <source>
        <strain evidence="11">HYR1</strain>
    </source>
</reference>
<evidence type="ECO:0000313" key="12">
    <source>
        <dbReference type="Proteomes" id="UP000276133"/>
    </source>
</evidence>
<comment type="similarity">
    <text evidence="4">Belongs to the class I-like SAM-binding methyltransferase superfamily.</text>
</comment>
<dbReference type="InterPro" id="IPR035248">
    <property type="entry name" value="PRMT5_C"/>
</dbReference>
<dbReference type="PROSITE" id="PS51678">
    <property type="entry name" value="SAM_MT_PRMT"/>
    <property type="match status" value="1"/>
</dbReference>
<dbReference type="FunFam" id="2.70.160.11:FF:000003">
    <property type="entry name" value="Protein arginine N-methyltransferase 5"/>
    <property type="match status" value="1"/>
</dbReference>
<dbReference type="InterPro" id="IPR035075">
    <property type="entry name" value="PRMT5"/>
</dbReference>
<protein>
    <recommendedName>
        <fullName evidence="4">Protein arginine N-methyltransferase</fullName>
    </recommendedName>
</protein>
<feature type="domain" description="PRMT5 TIM barrel" evidence="9">
    <location>
        <begin position="31"/>
        <end position="278"/>
    </location>
</feature>
<feature type="binding site" evidence="6">
    <location>
        <begin position="323"/>
        <end position="324"/>
    </location>
    <ligand>
        <name>S-adenosyl-L-methionine</name>
        <dbReference type="ChEBI" id="CHEBI:59789"/>
    </ligand>
</feature>
<dbReference type="PANTHER" id="PTHR10738">
    <property type="entry name" value="PROTEIN ARGININE N-METHYLTRANSFERASE 5"/>
    <property type="match status" value="1"/>
</dbReference>
<dbReference type="GO" id="GO:0006355">
    <property type="term" value="P:regulation of DNA-templated transcription"/>
    <property type="evidence" value="ECO:0007669"/>
    <property type="project" value="TreeGrafter"/>
</dbReference>
<dbReference type="PANTHER" id="PTHR10738:SF0">
    <property type="entry name" value="PROTEIN ARGININE N-METHYLTRANSFERASE 5"/>
    <property type="match status" value="1"/>
</dbReference>
<dbReference type="GO" id="GO:0005829">
    <property type="term" value="C:cytosol"/>
    <property type="evidence" value="ECO:0007669"/>
    <property type="project" value="TreeGrafter"/>
</dbReference>
<dbReference type="Pfam" id="PF17285">
    <property type="entry name" value="PRMT5_TIM"/>
    <property type="match status" value="1"/>
</dbReference>
<dbReference type="PIRSF" id="PIRSF015894">
    <property type="entry name" value="Skb1_MeTrfase"/>
    <property type="match status" value="1"/>
</dbReference>
<dbReference type="Gene3D" id="2.70.160.11">
    <property type="entry name" value="Hnrnp arginine n-methyltransferase1"/>
    <property type="match status" value="1"/>
</dbReference>
<keyword evidence="2 4" id="KW-0808">Transferase</keyword>
<evidence type="ECO:0000313" key="11">
    <source>
        <dbReference type="EMBL" id="RMZ94869.1"/>
    </source>
</evidence>
<evidence type="ECO:0000256" key="2">
    <source>
        <dbReference type="ARBA" id="ARBA00022679"/>
    </source>
</evidence>
<evidence type="ECO:0000256" key="1">
    <source>
        <dbReference type="ARBA" id="ARBA00022603"/>
    </source>
</evidence>
<feature type="binding site" evidence="6">
    <location>
        <position position="382"/>
    </location>
    <ligand>
        <name>S-adenosyl-L-methionine</name>
        <dbReference type="ChEBI" id="CHEBI:59789"/>
    </ligand>
</feature>
<dbReference type="InterPro" id="IPR029063">
    <property type="entry name" value="SAM-dependent_MTases_sf"/>
</dbReference>
<evidence type="ECO:0000259" key="10">
    <source>
        <dbReference type="Pfam" id="PF17286"/>
    </source>
</evidence>
<evidence type="ECO:0000256" key="5">
    <source>
        <dbReference type="PIRSR" id="PIRSR015894-1"/>
    </source>
</evidence>
<organism evidence="11 12">
    <name type="scientific">Brachionus plicatilis</name>
    <name type="common">Marine rotifer</name>
    <name type="synonym">Brachionus muelleri</name>
    <dbReference type="NCBI Taxonomy" id="10195"/>
    <lineage>
        <taxon>Eukaryota</taxon>
        <taxon>Metazoa</taxon>
        <taxon>Spiralia</taxon>
        <taxon>Gnathifera</taxon>
        <taxon>Rotifera</taxon>
        <taxon>Eurotatoria</taxon>
        <taxon>Monogononta</taxon>
        <taxon>Pseudotrocha</taxon>
        <taxon>Ploima</taxon>
        <taxon>Brachionidae</taxon>
        <taxon>Brachionus</taxon>
    </lineage>
</organism>
<dbReference type="Proteomes" id="UP000276133">
    <property type="component" value="Unassembled WGS sequence"/>
</dbReference>
<dbReference type="SUPFAM" id="SSF53335">
    <property type="entry name" value="S-adenosyl-L-methionine-dependent methyltransferases"/>
    <property type="match status" value="1"/>
</dbReference>
<dbReference type="FunFam" id="3.40.50.150:FF:000029">
    <property type="entry name" value="Protein arginine N-methyltransferase 5"/>
    <property type="match status" value="1"/>
</dbReference>
<dbReference type="Gene3D" id="3.40.50.150">
    <property type="entry name" value="Vaccinia Virus protein VP39"/>
    <property type="match status" value="1"/>
</dbReference>
<dbReference type="OrthoDB" id="1368803at2759"/>
<dbReference type="EMBL" id="REGN01012765">
    <property type="protein sequence ID" value="RMZ94869.1"/>
    <property type="molecule type" value="Genomic_DNA"/>
</dbReference>
<dbReference type="InterPro" id="IPR035247">
    <property type="entry name" value="PRMT5_TIM"/>
</dbReference>
<feature type="domain" description="PRMT5 arginine-N-methyltransferase" evidence="8">
    <location>
        <begin position="286"/>
        <end position="454"/>
    </location>
</feature>
<feature type="domain" description="PRMT5 oligomerisation" evidence="10">
    <location>
        <begin position="458"/>
        <end position="621"/>
    </location>
</feature>
<evidence type="ECO:0000256" key="7">
    <source>
        <dbReference type="PIRSR" id="PIRSR015894-3"/>
    </source>
</evidence>
<evidence type="ECO:0000256" key="6">
    <source>
        <dbReference type="PIRSR" id="PIRSR015894-2"/>
    </source>
</evidence>
<dbReference type="Gene3D" id="3.20.20.150">
    <property type="entry name" value="Divalent-metal-dependent TIM barrel enzymes"/>
    <property type="match status" value="1"/>
</dbReference>
<feature type="active site" description="Proton donor/acceptor" evidence="5">
    <location>
        <position position="425"/>
    </location>
</feature>
<name>A0A3M7P7C8_BRAPC</name>
<dbReference type="GO" id="GO:0032259">
    <property type="term" value="P:methylation"/>
    <property type="evidence" value="ECO:0007669"/>
    <property type="project" value="UniProtKB-KW"/>
</dbReference>
<dbReference type="STRING" id="10195.A0A3M7P7C8"/>
<evidence type="ECO:0000259" key="8">
    <source>
        <dbReference type="Pfam" id="PF05185"/>
    </source>
</evidence>